<keyword evidence="1" id="KW-0812">Transmembrane</keyword>
<feature type="transmembrane region" description="Helical" evidence="1">
    <location>
        <begin position="153"/>
        <end position="180"/>
    </location>
</feature>
<accession>A0ABZ2Y497</accession>
<feature type="transmembrane region" description="Helical" evidence="1">
    <location>
        <begin position="27"/>
        <end position="48"/>
    </location>
</feature>
<keyword evidence="3" id="KW-1185">Reference proteome</keyword>
<reference evidence="2 3" key="1">
    <citation type="submission" date="2023-03" db="EMBL/GenBank/DDBJ databases">
        <title>Novel Species.</title>
        <authorList>
            <person name="Ma S."/>
        </authorList>
    </citation>
    <scope>NUCLEOTIDE SEQUENCE [LARGE SCALE GENOMIC DNA]</scope>
    <source>
        <strain evidence="2 3">LIND6LT2</strain>
    </source>
</reference>
<keyword evidence="1" id="KW-1133">Transmembrane helix</keyword>
<sequence length="405" mass="47235">MIYVNLFLSILFIIISAKKYTLDHPVVFFGILNFVYIVVPAFIFYYLYQDIPQGISVPKSIYLNHFKQSINLTFIYFISCFFGLLTIYKFKHSVVFFDNIKLSNKLLKIILIISIALYVIPQFLAIGGIKQWINAGWVEMERSRRAFRAWTQFPLMISFLLLNRSRLNFFSFVLIFLTAVFSFRLGNRRIIFMLILSLIPILYDKFKVMRRNQKIIIASIFCFMIIFGLAVPILRSGINSFSYKNIFLLYEGNGVYAGFLYNLQETQSTNINILNSLYYILIEPILNFVGWFLDVEKSSFALRTMELAKYYTGGTGLSAMPITEWYSYLGSVGVIIAPIIYIFILSIFKYQPITKSFAYLILFNYFRGDLTTGFDFFVYFSAFLLVIFFGVHLITKVGMNYKADR</sequence>
<feature type="transmembrane region" description="Helical" evidence="1">
    <location>
        <begin position="325"/>
        <end position="348"/>
    </location>
</feature>
<name>A0ABZ2Y497_9FIRM</name>
<feature type="transmembrane region" description="Helical" evidence="1">
    <location>
        <begin position="69"/>
        <end position="89"/>
    </location>
</feature>
<proteinExistence type="predicted"/>
<gene>
    <name evidence="2" type="primary">wzy</name>
    <name evidence="2" type="ORF">QBE51_13350</name>
</gene>
<evidence type="ECO:0000313" key="2">
    <source>
        <dbReference type="EMBL" id="WZL69750.1"/>
    </source>
</evidence>
<evidence type="ECO:0000313" key="3">
    <source>
        <dbReference type="Proteomes" id="UP001486565"/>
    </source>
</evidence>
<feature type="transmembrane region" description="Helical" evidence="1">
    <location>
        <begin position="109"/>
        <end position="133"/>
    </location>
</feature>
<dbReference type="EMBL" id="CP121687">
    <property type="protein sequence ID" value="WZL69750.1"/>
    <property type="molecule type" value="Genomic_DNA"/>
</dbReference>
<dbReference type="Proteomes" id="UP001486565">
    <property type="component" value="Chromosome"/>
</dbReference>
<feature type="transmembrane region" description="Helical" evidence="1">
    <location>
        <begin position="215"/>
        <end position="234"/>
    </location>
</feature>
<dbReference type="RefSeq" id="WP_341876739.1">
    <property type="nucleotide sequence ID" value="NZ_CP121687.1"/>
</dbReference>
<feature type="transmembrane region" description="Helical" evidence="1">
    <location>
        <begin position="376"/>
        <end position="395"/>
    </location>
</feature>
<feature type="transmembrane region" description="Helical" evidence="1">
    <location>
        <begin position="276"/>
        <end position="293"/>
    </location>
</feature>
<keyword evidence="1" id="KW-0472">Membrane</keyword>
<evidence type="ECO:0000256" key="1">
    <source>
        <dbReference type="SAM" id="Phobius"/>
    </source>
</evidence>
<protein>
    <submittedName>
        <fullName evidence="2">O-antigen polysaccharide polymerase Wzy</fullName>
    </submittedName>
</protein>
<organism evidence="2 3">
    <name type="scientific">Defluviitalea saccharophila</name>
    <dbReference type="NCBI Taxonomy" id="879970"/>
    <lineage>
        <taxon>Bacteria</taxon>
        <taxon>Bacillati</taxon>
        <taxon>Bacillota</taxon>
        <taxon>Clostridia</taxon>
        <taxon>Lachnospirales</taxon>
        <taxon>Defluviitaleaceae</taxon>
        <taxon>Defluviitalea</taxon>
    </lineage>
</organism>